<keyword evidence="3 4" id="KW-0732">Signal</keyword>
<accession>A0ABS5QEK2</accession>
<dbReference type="CDD" id="cd08502">
    <property type="entry name" value="PBP2_NikA_DppA_OppA_like_16"/>
    <property type="match status" value="1"/>
</dbReference>
<gene>
    <name evidence="6" type="ORF">KHU32_12740</name>
</gene>
<protein>
    <submittedName>
        <fullName evidence="6">ABC transporter substrate-binding protein</fullName>
    </submittedName>
</protein>
<sequence>MNRRQLLATPAAALLARPALAQNTRNRVLRFVPQANLSSLDPIWTSAHIARNHGYLVYDTLYAVDRAYQVHPQMAAGHTVEDDGRRWIITLREGLVFHDGEPVRARDAVASIRRWAQRVPFGQKLLSVTEELSALDDRRIQFRLRKPFPLLPNALALSGQPPFVMPERVAQTDAFRQITDPTGSGPFRFKADEYISGDRAIYERHAGYVPREDGTPSFVSGPKRAFLDRIEWRIITDAGTASAALQAGEIDWFEQPPFELTQLFARNRNIRVTALDSAGNNGFLRLNHLHAPFDDKRVRQAVLLATKQEDFLIADYGTDPAFWRTGTGVFTPGSPMANDAGLEWVRGPEIDRAKALLREAGRTGAPARLLGATDIPSIAARGPVAADLLRRLGFNLDFAESDWGTLLQRRNSREPLDKGGWSAFFSGFTAYDFADPAQHPLLRGNGTEGYLGWPVIPELESLREQWFDAPDEAGRKAIARDIQRVALEEVCYVPTGTGLSRTALRADLQDRLEGFPIFWNIRRG</sequence>
<comment type="subcellular location">
    <subcellularLocation>
        <location evidence="1">Periplasm</location>
    </subcellularLocation>
</comment>
<evidence type="ECO:0000256" key="2">
    <source>
        <dbReference type="ARBA" id="ARBA00005695"/>
    </source>
</evidence>
<dbReference type="InterPro" id="IPR030678">
    <property type="entry name" value="Peptide/Ni-bd"/>
</dbReference>
<feature type="signal peptide" evidence="4">
    <location>
        <begin position="1"/>
        <end position="21"/>
    </location>
</feature>
<dbReference type="Gene3D" id="3.40.190.10">
    <property type="entry name" value="Periplasmic binding protein-like II"/>
    <property type="match status" value="1"/>
</dbReference>
<dbReference type="EMBL" id="JAHCDA010000002">
    <property type="protein sequence ID" value="MBS7811808.1"/>
    <property type="molecule type" value="Genomic_DNA"/>
</dbReference>
<dbReference type="Proteomes" id="UP000766336">
    <property type="component" value="Unassembled WGS sequence"/>
</dbReference>
<comment type="similarity">
    <text evidence="2">Belongs to the bacterial solute-binding protein 5 family.</text>
</comment>
<feature type="domain" description="Solute-binding protein family 5" evidence="5">
    <location>
        <begin position="69"/>
        <end position="436"/>
    </location>
</feature>
<dbReference type="RefSeq" id="WP_213670457.1">
    <property type="nucleotide sequence ID" value="NZ_JAHCDA010000002.1"/>
</dbReference>
<evidence type="ECO:0000259" key="5">
    <source>
        <dbReference type="Pfam" id="PF00496"/>
    </source>
</evidence>
<dbReference type="InterPro" id="IPR000914">
    <property type="entry name" value="SBP_5_dom"/>
</dbReference>
<evidence type="ECO:0000313" key="7">
    <source>
        <dbReference type="Proteomes" id="UP000766336"/>
    </source>
</evidence>
<dbReference type="PANTHER" id="PTHR30290:SF38">
    <property type="entry name" value="D,D-DIPEPTIDE-BINDING PERIPLASMIC PROTEIN DDPA-RELATED"/>
    <property type="match status" value="1"/>
</dbReference>
<dbReference type="InterPro" id="IPR039424">
    <property type="entry name" value="SBP_5"/>
</dbReference>
<feature type="chain" id="PRO_5045443830" evidence="4">
    <location>
        <begin position="22"/>
        <end position="524"/>
    </location>
</feature>
<name>A0ABS5QEK2_9PROT</name>
<keyword evidence="7" id="KW-1185">Reference proteome</keyword>
<proteinExistence type="inferred from homology"/>
<dbReference type="PANTHER" id="PTHR30290">
    <property type="entry name" value="PERIPLASMIC BINDING COMPONENT OF ABC TRANSPORTER"/>
    <property type="match status" value="1"/>
</dbReference>
<dbReference type="Gene3D" id="3.10.105.10">
    <property type="entry name" value="Dipeptide-binding Protein, Domain 3"/>
    <property type="match status" value="1"/>
</dbReference>
<dbReference type="Pfam" id="PF00496">
    <property type="entry name" value="SBP_bac_5"/>
    <property type="match status" value="1"/>
</dbReference>
<evidence type="ECO:0000256" key="4">
    <source>
        <dbReference type="SAM" id="SignalP"/>
    </source>
</evidence>
<evidence type="ECO:0000256" key="3">
    <source>
        <dbReference type="ARBA" id="ARBA00022729"/>
    </source>
</evidence>
<reference evidence="6 7" key="1">
    <citation type="submission" date="2021-05" db="EMBL/GenBank/DDBJ databases">
        <title>Roseococcus sp. XZZS9, whole genome shotgun sequencing project.</title>
        <authorList>
            <person name="Zhao G."/>
            <person name="Shen L."/>
        </authorList>
    </citation>
    <scope>NUCLEOTIDE SEQUENCE [LARGE SCALE GENOMIC DNA]</scope>
    <source>
        <strain evidence="6 7">XZZS9</strain>
    </source>
</reference>
<dbReference type="PIRSF" id="PIRSF002741">
    <property type="entry name" value="MppA"/>
    <property type="match status" value="1"/>
</dbReference>
<organism evidence="6 7">
    <name type="scientific">Roseococcus pinisoli</name>
    <dbReference type="NCBI Taxonomy" id="2835040"/>
    <lineage>
        <taxon>Bacteria</taxon>
        <taxon>Pseudomonadati</taxon>
        <taxon>Pseudomonadota</taxon>
        <taxon>Alphaproteobacteria</taxon>
        <taxon>Acetobacterales</taxon>
        <taxon>Roseomonadaceae</taxon>
        <taxon>Roseococcus</taxon>
    </lineage>
</organism>
<evidence type="ECO:0000313" key="6">
    <source>
        <dbReference type="EMBL" id="MBS7811808.1"/>
    </source>
</evidence>
<dbReference type="SUPFAM" id="SSF53850">
    <property type="entry name" value="Periplasmic binding protein-like II"/>
    <property type="match status" value="1"/>
</dbReference>
<evidence type="ECO:0000256" key="1">
    <source>
        <dbReference type="ARBA" id="ARBA00004418"/>
    </source>
</evidence>
<comment type="caution">
    <text evidence="6">The sequence shown here is derived from an EMBL/GenBank/DDBJ whole genome shotgun (WGS) entry which is preliminary data.</text>
</comment>